<evidence type="ECO:0000313" key="1">
    <source>
        <dbReference type="EMBL" id="RRJ54846.1"/>
    </source>
</evidence>
<accession>A0A3P3T9Y4</accession>
<evidence type="ECO:0000313" key="2">
    <source>
        <dbReference type="Proteomes" id="UP000267017"/>
    </source>
</evidence>
<protein>
    <submittedName>
        <fullName evidence="1">Uncharacterized protein</fullName>
    </submittedName>
</protein>
<reference evidence="1 2" key="1">
    <citation type="submission" date="2018-11" db="EMBL/GenBank/DDBJ databases">
        <title>Genome sequencing of Paenibacillus sp. KCOM 3021 (= ChDC PVNT-B20).</title>
        <authorList>
            <person name="Kook J.-K."/>
            <person name="Park S.-N."/>
            <person name="Lim Y.K."/>
        </authorList>
    </citation>
    <scope>NUCLEOTIDE SEQUENCE [LARGE SCALE GENOMIC DNA]</scope>
    <source>
        <strain evidence="1 2">KCOM 3021</strain>
    </source>
</reference>
<gene>
    <name evidence="1" type="ORF">EHV15_35320</name>
</gene>
<dbReference type="RefSeq" id="WP_128635930.1">
    <property type="nucleotide sequence ID" value="NZ_RRCN01000002.1"/>
</dbReference>
<organism evidence="1 2">
    <name type="scientific">Paenibacillus oralis</name>
    <dbReference type="NCBI Taxonomy" id="2490856"/>
    <lineage>
        <taxon>Bacteria</taxon>
        <taxon>Bacillati</taxon>
        <taxon>Bacillota</taxon>
        <taxon>Bacilli</taxon>
        <taxon>Bacillales</taxon>
        <taxon>Paenibacillaceae</taxon>
        <taxon>Paenibacillus</taxon>
    </lineage>
</organism>
<keyword evidence="2" id="KW-1185">Reference proteome</keyword>
<dbReference type="Proteomes" id="UP000267017">
    <property type="component" value="Unassembled WGS sequence"/>
</dbReference>
<dbReference type="EMBL" id="RRCN01000002">
    <property type="protein sequence ID" value="RRJ54846.1"/>
    <property type="molecule type" value="Genomic_DNA"/>
</dbReference>
<name>A0A3P3T9Y4_9BACL</name>
<dbReference type="AlphaFoldDB" id="A0A3P3T9Y4"/>
<comment type="caution">
    <text evidence="1">The sequence shown here is derived from an EMBL/GenBank/DDBJ whole genome shotgun (WGS) entry which is preliminary data.</text>
</comment>
<sequence>MSGKWDTPQIVTDTDIAFGGNIDNLLPPLSEIPKEFINDWTKWHQLADDLFYDRPLNITISDRAGIDVHAALRHIRAILNSFKPDHDHKIAGVAFLLSMFYEDISFE</sequence>
<dbReference type="OrthoDB" id="2629129at2"/>
<proteinExistence type="predicted"/>